<evidence type="ECO:0000256" key="3">
    <source>
        <dbReference type="ARBA" id="ARBA00025596"/>
    </source>
</evidence>
<comment type="subunit">
    <text evidence="4">Interacts with HscA and stimulates its ATPase activity.</text>
</comment>
<organism evidence="7 8">
    <name type="scientific">Psittacicella melopsittaci</name>
    <dbReference type="NCBI Taxonomy" id="2028576"/>
    <lineage>
        <taxon>Bacteria</taxon>
        <taxon>Pseudomonadati</taxon>
        <taxon>Pseudomonadota</taxon>
        <taxon>Gammaproteobacteria</taxon>
        <taxon>Pasteurellales</taxon>
        <taxon>Psittacicellaceae</taxon>
        <taxon>Psittacicella</taxon>
    </lineage>
</organism>
<dbReference type="OrthoDB" id="287587at2"/>
<accession>A0A3A1Y4F9</accession>
<dbReference type="Proteomes" id="UP000266258">
    <property type="component" value="Unassembled WGS sequence"/>
</dbReference>
<evidence type="ECO:0000259" key="6">
    <source>
        <dbReference type="PROSITE" id="PS50076"/>
    </source>
</evidence>
<dbReference type="EMBL" id="NRJH01000036">
    <property type="protein sequence ID" value="RIY32455.1"/>
    <property type="molecule type" value="Genomic_DNA"/>
</dbReference>
<dbReference type="HAMAP" id="MF_00682">
    <property type="entry name" value="HscB"/>
    <property type="match status" value="1"/>
</dbReference>
<dbReference type="Gene3D" id="1.10.287.110">
    <property type="entry name" value="DnaJ domain"/>
    <property type="match status" value="1"/>
</dbReference>
<dbReference type="GO" id="GO:0001671">
    <property type="term" value="F:ATPase activator activity"/>
    <property type="evidence" value="ECO:0007669"/>
    <property type="project" value="InterPro"/>
</dbReference>
<evidence type="ECO:0000313" key="8">
    <source>
        <dbReference type="Proteomes" id="UP000266258"/>
    </source>
</evidence>
<dbReference type="PROSITE" id="PS50076">
    <property type="entry name" value="DNAJ_2"/>
    <property type="match status" value="1"/>
</dbReference>
<evidence type="ECO:0000256" key="1">
    <source>
        <dbReference type="ARBA" id="ARBA00010476"/>
    </source>
</evidence>
<evidence type="ECO:0000256" key="2">
    <source>
        <dbReference type="ARBA" id="ARBA00023186"/>
    </source>
</evidence>
<dbReference type="GO" id="GO:1990230">
    <property type="term" value="C:iron-sulfur cluster transfer complex"/>
    <property type="evidence" value="ECO:0007669"/>
    <property type="project" value="TreeGrafter"/>
</dbReference>
<dbReference type="SUPFAM" id="SSF47144">
    <property type="entry name" value="HSC20 (HSCB), C-terminal oligomerisation domain"/>
    <property type="match status" value="1"/>
</dbReference>
<dbReference type="GO" id="GO:0051259">
    <property type="term" value="P:protein complex oligomerization"/>
    <property type="evidence" value="ECO:0007669"/>
    <property type="project" value="InterPro"/>
</dbReference>
<dbReference type="InterPro" id="IPR036869">
    <property type="entry name" value="J_dom_sf"/>
</dbReference>
<keyword evidence="8" id="KW-1185">Reference proteome</keyword>
<name>A0A3A1Y4F9_9GAMM</name>
<dbReference type="Pfam" id="PF07743">
    <property type="entry name" value="HSCB_C"/>
    <property type="match status" value="1"/>
</dbReference>
<keyword evidence="5" id="KW-0175">Coiled coil</keyword>
<comment type="caution">
    <text evidence="7">The sequence shown here is derived from an EMBL/GenBank/DDBJ whole genome shotgun (WGS) entry which is preliminary data.</text>
</comment>
<dbReference type="NCBIfam" id="TIGR00714">
    <property type="entry name" value="hscB"/>
    <property type="match status" value="1"/>
</dbReference>
<evidence type="ECO:0000256" key="5">
    <source>
        <dbReference type="SAM" id="Coils"/>
    </source>
</evidence>
<proteinExistence type="inferred from homology"/>
<dbReference type="Gene3D" id="1.20.1280.20">
    <property type="entry name" value="HscB, C-terminal domain"/>
    <property type="match status" value="1"/>
</dbReference>
<comment type="function">
    <text evidence="3 4">Co-chaperone involved in the maturation of iron-sulfur cluster-containing proteins. Seems to help targeting proteins to be folded toward HscA.</text>
</comment>
<dbReference type="InterPro" id="IPR009073">
    <property type="entry name" value="HscB_oligo_C"/>
</dbReference>
<keyword evidence="2 4" id="KW-0143">Chaperone</keyword>
<dbReference type="Pfam" id="PF00226">
    <property type="entry name" value="DnaJ"/>
    <property type="match status" value="1"/>
</dbReference>
<dbReference type="GO" id="GO:0051087">
    <property type="term" value="F:protein-folding chaperone binding"/>
    <property type="evidence" value="ECO:0007669"/>
    <property type="project" value="InterPro"/>
</dbReference>
<dbReference type="SUPFAM" id="SSF46565">
    <property type="entry name" value="Chaperone J-domain"/>
    <property type="match status" value="1"/>
</dbReference>
<reference evidence="7 8" key="1">
    <citation type="submission" date="2017-08" db="EMBL/GenBank/DDBJ databases">
        <title>Reclassification of Bisgaard taxon 37 and 44.</title>
        <authorList>
            <person name="Christensen H."/>
        </authorList>
    </citation>
    <scope>NUCLEOTIDE SEQUENCE [LARGE SCALE GENOMIC DNA]</scope>
    <source>
        <strain evidence="7 8">B96_4</strain>
    </source>
</reference>
<protein>
    <recommendedName>
        <fullName evidence="4">Co-chaperone protein HscB homolog</fullName>
    </recommendedName>
</protein>
<feature type="domain" description="J" evidence="6">
    <location>
        <begin position="12"/>
        <end position="87"/>
    </location>
</feature>
<dbReference type="GO" id="GO:0006457">
    <property type="term" value="P:protein folding"/>
    <property type="evidence" value="ECO:0007669"/>
    <property type="project" value="UniProtKB-UniRule"/>
</dbReference>
<gene>
    <name evidence="4 7" type="primary">hscB</name>
    <name evidence="7" type="ORF">CJP74_04525</name>
</gene>
<dbReference type="CDD" id="cd06257">
    <property type="entry name" value="DnaJ"/>
    <property type="match status" value="1"/>
</dbReference>
<dbReference type="PANTHER" id="PTHR14021:SF15">
    <property type="entry name" value="IRON-SULFUR CLUSTER CO-CHAPERONE PROTEIN HSCB"/>
    <property type="match status" value="1"/>
</dbReference>
<dbReference type="SMART" id="SM00271">
    <property type="entry name" value="DnaJ"/>
    <property type="match status" value="1"/>
</dbReference>
<dbReference type="PANTHER" id="PTHR14021">
    <property type="entry name" value="IRON-SULFUR CLUSTER CO-CHAPERONE PROTEIN HSCB"/>
    <property type="match status" value="1"/>
</dbReference>
<evidence type="ECO:0000256" key="4">
    <source>
        <dbReference type="HAMAP-Rule" id="MF_00682"/>
    </source>
</evidence>
<dbReference type="InterPro" id="IPR036386">
    <property type="entry name" value="HscB_C_sf"/>
</dbReference>
<evidence type="ECO:0000313" key="7">
    <source>
        <dbReference type="EMBL" id="RIY32455.1"/>
    </source>
</evidence>
<dbReference type="GO" id="GO:0044571">
    <property type="term" value="P:[2Fe-2S] cluster assembly"/>
    <property type="evidence" value="ECO:0007669"/>
    <property type="project" value="InterPro"/>
</dbReference>
<comment type="similarity">
    <text evidence="1 4">Belongs to the HscB family.</text>
</comment>
<dbReference type="InterPro" id="IPR001623">
    <property type="entry name" value="DnaJ_domain"/>
</dbReference>
<feature type="coiled-coil region" evidence="5">
    <location>
        <begin position="119"/>
        <end position="158"/>
    </location>
</feature>
<dbReference type="InterPro" id="IPR004640">
    <property type="entry name" value="HscB"/>
</dbReference>
<sequence length="182" mass="21114">MNVVVEKVLMFNPFALLGVEQSFTLDKTELENKYLELMKAYHPDKVAGVDEASQKLAFMTKSTQINDAYNLLKDDVKRGQALIDLQKDHAHFNENVVKNDFEFIVLQINLREQAQNLSQNFVEAEFNQLQEQAKKLTLENKEALKQAFNDNNLELAQKLVYRLQFLAKLSQEIETLEMNNLF</sequence>
<dbReference type="AlphaFoldDB" id="A0A3A1Y4F9"/>